<comment type="subunit">
    <text evidence="7">Homodimer.</text>
</comment>
<proteinExistence type="inferred from homology"/>
<evidence type="ECO:0000256" key="3">
    <source>
        <dbReference type="ARBA" id="ARBA00022679"/>
    </source>
</evidence>
<dbReference type="GO" id="GO:0006083">
    <property type="term" value="P:acetate metabolic process"/>
    <property type="evidence" value="ECO:0007669"/>
    <property type="project" value="TreeGrafter"/>
</dbReference>
<dbReference type="AlphaFoldDB" id="A0A7Y0HQ16"/>
<evidence type="ECO:0000313" key="9">
    <source>
        <dbReference type="EMBL" id="NMM65654.1"/>
    </source>
</evidence>
<dbReference type="GO" id="GO:0000287">
    <property type="term" value="F:magnesium ion binding"/>
    <property type="evidence" value="ECO:0007669"/>
    <property type="project" value="UniProtKB-UniRule"/>
</dbReference>
<comment type="pathway">
    <text evidence="7">Metabolic intermediate biosynthesis; acetyl-CoA biosynthesis; acetyl-CoA from acetate: step 1/2.</text>
</comment>
<evidence type="ECO:0000256" key="1">
    <source>
        <dbReference type="ARBA" id="ARBA00008748"/>
    </source>
</evidence>
<keyword evidence="2 7" id="KW-0963">Cytoplasm</keyword>
<dbReference type="HAMAP" id="MF_00020">
    <property type="entry name" value="Acetate_kinase"/>
    <property type="match status" value="1"/>
</dbReference>
<keyword evidence="10" id="KW-1185">Reference proteome</keyword>
<dbReference type="PIRSF" id="PIRSF000722">
    <property type="entry name" value="Acetate_prop_kin"/>
    <property type="match status" value="1"/>
</dbReference>
<dbReference type="EC" id="2.7.2.1" evidence="7"/>
<accession>A0A7Y0HQ16</accession>
<dbReference type="NCBIfam" id="TIGR00016">
    <property type="entry name" value="ackA"/>
    <property type="match status" value="1"/>
</dbReference>
<dbReference type="EMBL" id="JABBNI010000066">
    <property type="protein sequence ID" value="NMM65654.1"/>
    <property type="molecule type" value="Genomic_DNA"/>
</dbReference>
<dbReference type="InterPro" id="IPR004372">
    <property type="entry name" value="Ac/propionate_kinase"/>
</dbReference>
<dbReference type="PROSITE" id="PS01075">
    <property type="entry name" value="ACETATE_KINASE_1"/>
    <property type="match status" value="1"/>
</dbReference>
<feature type="binding site" evidence="7">
    <location>
        <position position="382"/>
    </location>
    <ligand>
        <name>Mg(2+)</name>
        <dbReference type="ChEBI" id="CHEBI:18420"/>
    </ligand>
</feature>
<evidence type="ECO:0000313" key="10">
    <source>
        <dbReference type="Proteomes" id="UP000537131"/>
    </source>
</evidence>
<feature type="site" description="Transition state stabilizer" evidence="7">
    <location>
        <position position="239"/>
    </location>
</feature>
<dbReference type="PRINTS" id="PR00471">
    <property type="entry name" value="ACETATEKNASE"/>
</dbReference>
<dbReference type="PANTHER" id="PTHR21060:SF15">
    <property type="entry name" value="ACETATE KINASE-RELATED"/>
    <property type="match status" value="1"/>
</dbReference>
<gene>
    <name evidence="7" type="primary">ackA</name>
    <name evidence="9" type="ORF">HBE96_24045</name>
</gene>
<keyword evidence="3 7" id="KW-0808">Transferase</keyword>
<keyword evidence="7" id="KW-0479">Metal-binding</keyword>
<dbReference type="UniPathway" id="UPA00340">
    <property type="reaction ID" value="UER00458"/>
</dbReference>
<sequence>MKVLVINCGSSSLKYQLINMEDEKVLAIGLVERIGIEGSVLTQKVNGEKYVIEQPMQDHKVAMSLVINALLDKEHGVISDMSEISAVGHRVLHAGQKYCSSVLINDDVMEAIKDCIKLGPLHNPANITGINSCKEFMPNTPMVAVFDTAFHQTMPEEAYIYALPYEMYTKYGVRKYGFHGTSHKFVSTEAIKMLNGAKNLKIVTCHLGNGASICAIKDGKVIDTTMGLTPLAGLVMGTRCGDIDPSIVPFLMKEANMSADDVDNLMNKKSGVLGISGISSDFRDIENAAKEGNKRAQLALKIYDYKVKTAIGAYVAALDGVDAIVFTAGLGENSATNRADICEGLSYLGIKLDPEKNALRGKAMEISTPDSKVKVLVIPTNEELMIARDTKEIVDSAK</sequence>
<dbReference type="InterPro" id="IPR023865">
    <property type="entry name" value="Aliphatic_acid_kinase_CS"/>
</dbReference>
<feature type="binding site" evidence="7">
    <location>
        <begin position="206"/>
        <end position="210"/>
    </location>
    <ligand>
        <name>ATP</name>
        <dbReference type="ChEBI" id="CHEBI:30616"/>
    </ligand>
</feature>
<dbReference type="InterPro" id="IPR043129">
    <property type="entry name" value="ATPase_NBD"/>
</dbReference>
<dbReference type="Proteomes" id="UP000537131">
    <property type="component" value="Unassembled WGS sequence"/>
</dbReference>
<comment type="catalytic activity">
    <reaction evidence="7">
        <text>acetate + ATP = acetyl phosphate + ADP</text>
        <dbReference type="Rhea" id="RHEA:11352"/>
        <dbReference type="ChEBI" id="CHEBI:22191"/>
        <dbReference type="ChEBI" id="CHEBI:30089"/>
        <dbReference type="ChEBI" id="CHEBI:30616"/>
        <dbReference type="ChEBI" id="CHEBI:456216"/>
        <dbReference type="EC" id="2.7.2.1"/>
    </reaction>
</comment>
<dbReference type="InterPro" id="IPR000890">
    <property type="entry name" value="Aliphatic_acid_kin_short-chain"/>
</dbReference>
<protein>
    <recommendedName>
        <fullName evidence="7">Acetate kinase</fullName>
        <ecNumber evidence="7">2.7.2.1</ecNumber>
    </recommendedName>
    <alternativeName>
        <fullName evidence="7">Acetokinase</fullName>
    </alternativeName>
</protein>
<evidence type="ECO:0000256" key="7">
    <source>
        <dbReference type="HAMAP-Rule" id="MF_00020"/>
    </source>
</evidence>
<evidence type="ECO:0000256" key="2">
    <source>
        <dbReference type="ARBA" id="ARBA00022490"/>
    </source>
</evidence>
<comment type="function">
    <text evidence="7">Catalyzes the formation of acetyl phosphate from acetate and ATP. Can also catalyze the reverse reaction.</text>
</comment>
<dbReference type="Gene3D" id="3.30.420.40">
    <property type="match status" value="2"/>
</dbReference>
<evidence type="ECO:0000256" key="5">
    <source>
        <dbReference type="ARBA" id="ARBA00022777"/>
    </source>
</evidence>
<reference evidence="9 10" key="1">
    <citation type="submission" date="2020-04" db="EMBL/GenBank/DDBJ databases">
        <authorList>
            <person name="Doyle D.A."/>
        </authorList>
    </citation>
    <scope>NUCLEOTIDE SEQUENCE [LARGE SCALE GENOMIC DNA]</scope>
    <source>
        <strain evidence="9 10">P21</strain>
    </source>
</reference>
<dbReference type="CDD" id="cd24010">
    <property type="entry name" value="ASKHA_NBD_AcK_PK"/>
    <property type="match status" value="1"/>
</dbReference>
<evidence type="ECO:0000256" key="6">
    <source>
        <dbReference type="ARBA" id="ARBA00022840"/>
    </source>
</evidence>
<comment type="subcellular location">
    <subcellularLocation>
        <location evidence="7">Cytoplasm</location>
    </subcellularLocation>
</comment>
<feature type="active site" description="Proton donor/acceptor" evidence="7">
    <location>
        <position position="147"/>
    </location>
</feature>
<dbReference type="PROSITE" id="PS01076">
    <property type="entry name" value="ACETATE_KINASE_2"/>
    <property type="match status" value="1"/>
</dbReference>
<comment type="similarity">
    <text evidence="1 7 8">Belongs to the acetokinase family.</text>
</comment>
<dbReference type="GO" id="GO:0008776">
    <property type="term" value="F:acetate kinase activity"/>
    <property type="evidence" value="ECO:0007669"/>
    <property type="project" value="UniProtKB-UniRule"/>
</dbReference>
<name>A0A7Y0HQ16_9CLOT</name>
<keyword evidence="5 7" id="KW-0418">Kinase</keyword>
<feature type="binding site" evidence="7">
    <location>
        <position position="14"/>
    </location>
    <ligand>
        <name>ATP</name>
        <dbReference type="ChEBI" id="CHEBI:30616"/>
    </ligand>
</feature>
<dbReference type="RefSeq" id="WP_169300249.1">
    <property type="nucleotide sequence ID" value="NZ_JABBNI010000066.1"/>
</dbReference>
<dbReference type="GO" id="GO:0005737">
    <property type="term" value="C:cytoplasm"/>
    <property type="evidence" value="ECO:0007669"/>
    <property type="project" value="UniProtKB-SubCell"/>
</dbReference>
<feature type="binding site" evidence="7">
    <location>
        <position position="7"/>
    </location>
    <ligand>
        <name>Mg(2+)</name>
        <dbReference type="ChEBI" id="CHEBI:18420"/>
    </ligand>
</feature>
<dbReference type="GO" id="GO:0006085">
    <property type="term" value="P:acetyl-CoA biosynthetic process"/>
    <property type="evidence" value="ECO:0007669"/>
    <property type="project" value="UniProtKB-UniRule"/>
</dbReference>
<keyword evidence="7" id="KW-0460">Magnesium</keyword>
<comment type="cofactor">
    <cofactor evidence="7">
        <name>Mg(2+)</name>
        <dbReference type="ChEBI" id="CHEBI:18420"/>
    </cofactor>
    <cofactor evidence="7">
        <name>Mn(2+)</name>
        <dbReference type="ChEBI" id="CHEBI:29035"/>
    </cofactor>
    <text evidence="7">Mg(2+). Can also accept Mn(2+).</text>
</comment>
<feature type="binding site" evidence="7">
    <location>
        <begin position="329"/>
        <end position="333"/>
    </location>
    <ligand>
        <name>ATP</name>
        <dbReference type="ChEBI" id="CHEBI:30616"/>
    </ligand>
</feature>
<feature type="binding site" evidence="7">
    <location>
        <begin position="281"/>
        <end position="283"/>
    </location>
    <ligand>
        <name>ATP</name>
        <dbReference type="ChEBI" id="CHEBI:30616"/>
    </ligand>
</feature>
<comment type="caution">
    <text evidence="9">The sequence shown here is derived from an EMBL/GenBank/DDBJ whole genome shotgun (WGS) entry which is preliminary data.</text>
</comment>
<evidence type="ECO:0000256" key="8">
    <source>
        <dbReference type="RuleBase" id="RU003835"/>
    </source>
</evidence>
<organism evidence="9 10">
    <name type="scientific">Clostridium muellerianum</name>
    <dbReference type="NCBI Taxonomy" id="2716538"/>
    <lineage>
        <taxon>Bacteria</taxon>
        <taxon>Bacillati</taxon>
        <taxon>Bacillota</taxon>
        <taxon>Clostridia</taxon>
        <taxon>Eubacteriales</taxon>
        <taxon>Clostridiaceae</taxon>
        <taxon>Clostridium</taxon>
    </lineage>
</organism>
<dbReference type="SUPFAM" id="SSF53067">
    <property type="entry name" value="Actin-like ATPase domain"/>
    <property type="match status" value="2"/>
</dbReference>
<evidence type="ECO:0000256" key="4">
    <source>
        <dbReference type="ARBA" id="ARBA00022741"/>
    </source>
</evidence>
<keyword evidence="4 7" id="KW-0547">Nucleotide-binding</keyword>
<feature type="binding site" evidence="7">
    <location>
        <position position="90"/>
    </location>
    <ligand>
        <name>substrate</name>
    </ligand>
</feature>
<feature type="site" description="Transition state stabilizer" evidence="7">
    <location>
        <position position="179"/>
    </location>
</feature>
<dbReference type="Pfam" id="PF00871">
    <property type="entry name" value="Acetate_kinase"/>
    <property type="match status" value="1"/>
</dbReference>
<dbReference type="PANTHER" id="PTHR21060">
    <property type="entry name" value="ACETATE KINASE"/>
    <property type="match status" value="1"/>
</dbReference>
<reference evidence="9 10" key="2">
    <citation type="submission" date="2020-06" db="EMBL/GenBank/DDBJ databases">
        <title>Complete Genome Sequence of Clostridium muelleri sp. nov. P21T, an Acid-Alcohol Producing Acetogen Isolated from Old Hay.</title>
        <authorList>
            <person name="Duncan K.E."/>
            <person name="Tanner R.S."/>
        </authorList>
    </citation>
    <scope>NUCLEOTIDE SEQUENCE [LARGE SCALE GENOMIC DNA]</scope>
    <source>
        <strain evidence="9 10">P21</strain>
    </source>
</reference>
<keyword evidence="6 7" id="KW-0067">ATP-binding</keyword>
<dbReference type="GO" id="GO:0005524">
    <property type="term" value="F:ATP binding"/>
    <property type="evidence" value="ECO:0007669"/>
    <property type="project" value="UniProtKB-KW"/>
</dbReference>